<dbReference type="VEuPathDB" id="PiroplasmaDB:TA21005"/>
<evidence type="ECO:0000256" key="1">
    <source>
        <dbReference type="SAM" id="Phobius"/>
    </source>
</evidence>
<dbReference type="Proteomes" id="UP000001950">
    <property type="component" value="Chromosome 1"/>
</dbReference>
<dbReference type="InParanoid" id="Q4UGV5"/>
<dbReference type="KEGG" id="tan:TA21005"/>
<evidence type="ECO:0000313" key="2">
    <source>
        <dbReference type="EMBL" id="CAI73684.1"/>
    </source>
</evidence>
<proteinExistence type="predicted"/>
<name>Q4UGV5_THEAN</name>
<sequence length="360" mass="41470">MRSKDNNELTIGVVSLIFLLFETLIIDFVYNLHLFQLVIYQLILFNCHLAMGILTIFLFLFIQAISGMKTAGNTCRLPSLNNAMSRCVQTLKNISNNLLTMNKHTIHNFNVRKTFDFGNHVFNLNLMSTDDIIKPVMYSNEDTLDPNVKPKYTNNYVDFNELSVNYTAKIDNITTCTSNVVIDLPRTLQLTLKGLNGEIKAVDVSTSDVLKRLDFILRYRNSLVGTSFNLRSREKSVELVQRLEEVYKLSGKSIDLIPKLEVALDKNNKMSTRACLVIKRDKLTFTPIVHLNQRKCEIAAEANLTNEVKFSMFLSKDNHLYMSLSYDSNWGKHSWQQLSLRFVLSDVLKCYSYLQNEIRF</sequence>
<gene>
    <name evidence="2" type="ORF">TA21005</name>
</gene>
<dbReference type="eggNOG" id="ENOG502QX0M">
    <property type="taxonomic scope" value="Eukaryota"/>
</dbReference>
<feature type="transmembrane region" description="Helical" evidence="1">
    <location>
        <begin position="38"/>
        <end position="62"/>
    </location>
</feature>
<dbReference type="OMA" id="NFFCVDE"/>
<evidence type="ECO:0000313" key="3">
    <source>
        <dbReference type="Proteomes" id="UP000001950"/>
    </source>
</evidence>
<dbReference type="FunCoup" id="Q4UGV5">
    <property type="interactions" value="27"/>
</dbReference>
<keyword evidence="1" id="KW-0472">Membrane</keyword>
<reference evidence="2 3" key="1">
    <citation type="journal article" date="2005" name="Science">
        <title>Genome of the host-cell transforming parasite Theileria annulata compared with T. parva.</title>
        <authorList>
            <person name="Pain A."/>
            <person name="Renauld H."/>
            <person name="Berriman M."/>
            <person name="Murphy L."/>
            <person name="Yeats C.A."/>
            <person name="Weir W."/>
            <person name="Kerhornou A."/>
            <person name="Aslett M."/>
            <person name="Bishop R."/>
            <person name="Bouchier C."/>
            <person name="Cochet M."/>
            <person name="Coulson R.M.R."/>
            <person name="Cronin A."/>
            <person name="de Villiers E.P."/>
            <person name="Fraser A."/>
            <person name="Fosker N."/>
            <person name="Gardner M."/>
            <person name="Goble A."/>
            <person name="Griffiths-Jones S."/>
            <person name="Harris D.E."/>
            <person name="Katzer F."/>
            <person name="Larke N."/>
            <person name="Lord A."/>
            <person name="Maser P."/>
            <person name="McKellar S."/>
            <person name="Mooney P."/>
            <person name="Morton F."/>
            <person name="Nene V."/>
            <person name="O'Neil S."/>
            <person name="Price C."/>
            <person name="Quail M.A."/>
            <person name="Rabbinowitsch E."/>
            <person name="Rawlings N.D."/>
            <person name="Rutter S."/>
            <person name="Saunders D."/>
            <person name="Seeger K."/>
            <person name="Shah T."/>
            <person name="Squares R."/>
            <person name="Squares S."/>
            <person name="Tivey A."/>
            <person name="Walker A.R."/>
            <person name="Woodward J."/>
            <person name="Dobbelaere D.A.E."/>
            <person name="Langsley G."/>
            <person name="Rajandream M.A."/>
            <person name="McKeever D."/>
            <person name="Shiels B."/>
            <person name="Tait A."/>
            <person name="Barrell B.G."/>
            <person name="Hall N."/>
        </authorList>
    </citation>
    <scope>NUCLEOTIDE SEQUENCE [LARGE SCALE GENOMIC DNA]</scope>
    <source>
        <strain evidence="3">Ankara</strain>
    </source>
</reference>
<keyword evidence="3" id="KW-1185">Reference proteome</keyword>
<dbReference type="OrthoDB" id="359575at2759"/>
<dbReference type="RefSeq" id="XP_954361.1">
    <property type="nucleotide sequence ID" value="XM_949268.1"/>
</dbReference>
<protein>
    <submittedName>
        <fullName evidence="2">Uncharacterized protein</fullName>
    </submittedName>
</protein>
<keyword evidence="1" id="KW-1133">Transmembrane helix</keyword>
<dbReference type="GeneID" id="3863723"/>
<dbReference type="EMBL" id="CR940347">
    <property type="protein sequence ID" value="CAI73684.1"/>
    <property type="molecule type" value="Genomic_DNA"/>
</dbReference>
<keyword evidence="1" id="KW-0812">Transmembrane</keyword>
<accession>Q4UGV5</accession>
<dbReference type="AlphaFoldDB" id="Q4UGV5"/>
<organism evidence="2 3">
    <name type="scientific">Theileria annulata</name>
    <dbReference type="NCBI Taxonomy" id="5874"/>
    <lineage>
        <taxon>Eukaryota</taxon>
        <taxon>Sar</taxon>
        <taxon>Alveolata</taxon>
        <taxon>Apicomplexa</taxon>
        <taxon>Aconoidasida</taxon>
        <taxon>Piroplasmida</taxon>
        <taxon>Theileriidae</taxon>
        <taxon>Theileria</taxon>
    </lineage>
</organism>
<feature type="transmembrane region" description="Helical" evidence="1">
    <location>
        <begin position="12"/>
        <end position="32"/>
    </location>
</feature>